<comment type="caution">
    <text evidence="3">The sequence shown here is derived from an EMBL/GenBank/DDBJ whole genome shotgun (WGS) entry which is preliminary data.</text>
</comment>
<dbReference type="InterPro" id="IPR040256">
    <property type="entry name" value="At4g02000-like"/>
</dbReference>
<accession>A0A699IKK4</accession>
<dbReference type="EMBL" id="BKCJ010311021">
    <property type="protein sequence ID" value="GEZ69393.1"/>
    <property type="molecule type" value="Genomic_DNA"/>
</dbReference>
<dbReference type="PANTHER" id="PTHR31286">
    <property type="entry name" value="GLYCINE-RICH CELL WALL STRUCTURAL PROTEIN 1.8-LIKE"/>
    <property type="match status" value="1"/>
</dbReference>
<dbReference type="InterPro" id="IPR025558">
    <property type="entry name" value="DUF4283"/>
</dbReference>
<feature type="domain" description="DUF4283" evidence="2">
    <location>
        <begin position="82"/>
        <end position="161"/>
    </location>
</feature>
<reference evidence="3" key="1">
    <citation type="journal article" date="2019" name="Sci. Rep.">
        <title>Draft genome of Tanacetum cinerariifolium, the natural source of mosquito coil.</title>
        <authorList>
            <person name="Yamashiro T."/>
            <person name="Shiraishi A."/>
            <person name="Satake H."/>
            <person name="Nakayama K."/>
        </authorList>
    </citation>
    <scope>NUCLEOTIDE SEQUENCE</scope>
</reference>
<dbReference type="Pfam" id="PF14111">
    <property type="entry name" value="DUF4283"/>
    <property type="match status" value="1"/>
</dbReference>
<feature type="region of interest" description="Disordered" evidence="1">
    <location>
        <begin position="203"/>
        <end position="233"/>
    </location>
</feature>
<feature type="compositionally biased region" description="Basic and acidic residues" evidence="1">
    <location>
        <begin position="203"/>
        <end position="225"/>
    </location>
</feature>
<proteinExistence type="predicted"/>
<sequence>MVEEIREISKEMNEGVFGCADKVNNDCVKSTDVSDKKMAYSYAKVAMDNKVMNNKLWSILTEILEDEREVVIFDEELVTLGSEKWNLIVCRYFVGYKMSVGELRYNLRRMWSKNGVGDIVPHNNDVFLFKFHHKEGLQYVLKNRPWLITNKPMFVQKWDPEMYMYRNANFEVKGSKFVNVEYMWKPDLCQLCSVFGHENGKCKHSNENGSDAEKNNSRKGNREGTKGANRRFNNVKNMMNGINNAVRSKRQYNNVNT</sequence>
<dbReference type="PANTHER" id="PTHR31286:SF165">
    <property type="entry name" value="DUF4283 DOMAIN-CONTAINING PROTEIN"/>
    <property type="match status" value="1"/>
</dbReference>
<name>A0A699IKK4_TANCI</name>
<organism evidence="3">
    <name type="scientific">Tanacetum cinerariifolium</name>
    <name type="common">Dalmatian daisy</name>
    <name type="synonym">Chrysanthemum cinerariifolium</name>
    <dbReference type="NCBI Taxonomy" id="118510"/>
    <lineage>
        <taxon>Eukaryota</taxon>
        <taxon>Viridiplantae</taxon>
        <taxon>Streptophyta</taxon>
        <taxon>Embryophyta</taxon>
        <taxon>Tracheophyta</taxon>
        <taxon>Spermatophyta</taxon>
        <taxon>Magnoliopsida</taxon>
        <taxon>eudicotyledons</taxon>
        <taxon>Gunneridae</taxon>
        <taxon>Pentapetalae</taxon>
        <taxon>asterids</taxon>
        <taxon>campanulids</taxon>
        <taxon>Asterales</taxon>
        <taxon>Asteraceae</taxon>
        <taxon>Asteroideae</taxon>
        <taxon>Anthemideae</taxon>
        <taxon>Anthemidinae</taxon>
        <taxon>Tanacetum</taxon>
    </lineage>
</organism>
<gene>
    <name evidence="3" type="ORF">Tci_541366</name>
</gene>
<dbReference type="AlphaFoldDB" id="A0A699IKK4"/>
<evidence type="ECO:0000259" key="2">
    <source>
        <dbReference type="Pfam" id="PF14111"/>
    </source>
</evidence>
<protein>
    <submittedName>
        <fullName evidence="3">Reverse transcriptase domain, reverse transcriptase zinc-binding domain protein</fullName>
    </submittedName>
</protein>
<evidence type="ECO:0000256" key="1">
    <source>
        <dbReference type="SAM" id="MobiDB-lite"/>
    </source>
</evidence>
<keyword evidence="3" id="KW-0548">Nucleotidyltransferase</keyword>
<keyword evidence="3" id="KW-0808">Transferase</keyword>
<keyword evidence="3" id="KW-0695">RNA-directed DNA polymerase</keyword>
<evidence type="ECO:0000313" key="3">
    <source>
        <dbReference type="EMBL" id="GEZ69393.1"/>
    </source>
</evidence>
<dbReference type="GO" id="GO:0003964">
    <property type="term" value="F:RNA-directed DNA polymerase activity"/>
    <property type="evidence" value="ECO:0007669"/>
    <property type="project" value="UniProtKB-KW"/>
</dbReference>